<dbReference type="AlphaFoldDB" id="X6LVG5"/>
<feature type="compositionally biased region" description="Low complexity" evidence="1">
    <location>
        <begin position="75"/>
        <end position="98"/>
    </location>
</feature>
<protein>
    <submittedName>
        <fullName evidence="2">Uncharacterized protein</fullName>
    </submittedName>
</protein>
<evidence type="ECO:0000313" key="2">
    <source>
        <dbReference type="EMBL" id="ETO05619.1"/>
    </source>
</evidence>
<reference evidence="2 3" key="1">
    <citation type="journal article" date="2013" name="Curr. Biol.">
        <title>The Genome of the Foraminiferan Reticulomyxa filosa.</title>
        <authorList>
            <person name="Glockner G."/>
            <person name="Hulsmann N."/>
            <person name="Schleicher M."/>
            <person name="Noegel A.A."/>
            <person name="Eichinger L."/>
            <person name="Gallinger C."/>
            <person name="Pawlowski J."/>
            <person name="Sierra R."/>
            <person name="Euteneuer U."/>
            <person name="Pillet L."/>
            <person name="Moustafa A."/>
            <person name="Platzer M."/>
            <person name="Groth M."/>
            <person name="Szafranski K."/>
            <person name="Schliwa M."/>
        </authorList>
    </citation>
    <scope>NUCLEOTIDE SEQUENCE [LARGE SCALE GENOMIC DNA]</scope>
</reference>
<gene>
    <name evidence="2" type="ORF">RFI_31777</name>
</gene>
<proteinExistence type="predicted"/>
<keyword evidence="3" id="KW-1185">Reference proteome</keyword>
<comment type="caution">
    <text evidence="2">The sequence shown here is derived from an EMBL/GenBank/DDBJ whole genome shotgun (WGS) entry which is preliminary data.</text>
</comment>
<dbReference type="EMBL" id="ASPP01027922">
    <property type="protein sequence ID" value="ETO05619.1"/>
    <property type="molecule type" value="Genomic_DNA"/>
</dbReference>
<organism evidence="2 3">
    <name type="scientific">Reticulomyxa filosa</name>
    <dbReference type="NCBI Taxonomy" id="46433"/>
    <lineage>
        <taxon>Eukaryota</taxon>
        <taxon>Sar</taxon>
        <taxon>Rhizaria</taxon>
        <taxon>Retaria</taxon>
        <taxon>Foraminifera</taxon>
        <taxon>Monothalamids</taxon>
        <taxon>Reticulomyxidae</taxon>
        <taxon>Reticulomyxa</taxon>
    </lineage>
</organism>
<feature type="region of interest" description="Disordered" evidence="1">
    <location>
        <begin position="75"/>
        <end position="99"/>
    </location>
</feature>
<dbReference type="Proteomes" id="UP000023152">
    <property type="component" value="Unassembled WGS sequence"/>
</dbReference>
<feature type="region of interest" description="Disordered" evidence="1">
    <location>
        <begin position="159"/>
        <end position="193"/>
    </location>
</feature>
<feature type="non-terminal residue" evidence="2">
    <location>
        <position position="193"/>
    </location>
</feature>
<accession>X6LVG5</accession>
<evidence type="ECO:0000256" key="1">
    <source>
        <dbReference type="SAM" id="MobiDB-lite"/>
    </source>
</evidence>
<evidence type="ECO:0000313" key="3">
    <source>
        <dbReference type="Proteomes" id="UP000023152"/>
    </source>
</evidence>
<name>X6LVG5_RETFI</name>
<sequence length="193" mass="21466">MDLFKFSPNSWYFFLIKKKRGNDFFFFVIKESIDTRTNDGVEPNNEHETMSSGTYTQHNYTISNSISVSGGTPIGTTQPTSTATATTTTTTTGNNNGNMRNLPTVMQEVGQGNTPTYVGLKPESEKPKIAMGVDPKAFFNLHSSRTSKIHFSMDDEVHFESDKDNDSAGSIPKTKLQFPRDSEDDFSVDHANK</sequence>